<protein>
    <recommendedName>
        <fullName evidence="4">HNH nuclease domain-containing protein</fullName>
    </recommendedName>
</protein>
<organism evidence="2 3">
    <name type="scientific">Aspergillus pseudoustus</name>
    <dbReference type="NCBI Taxonomy" id="1810923"/>
    <lineage>
        <taxon>Eukaryota</taxon>
        <taxon>Fungi</taxon>
        <taxon>Dikarya</taxon>
        <taxon>Ascomycota</taxon>
        <taxon>Pezizomycotina</taxon>
        <taxon>Eurotiomycetes</taxon>
        <taxon>Eurotiomycetidae</taxon>
        <taxon>Eurotiales</taxon>
        <taxon>Aspergillaceae</taxon>
        <taxon>Aspergillus</taxon>
        <taxon>Aspergillus subgen. Nidulantes</taxon>
    </lineage>
</organism>
<name>A0ABR4INH0_9EURO</name>
<gene>
    <name evidence="2" type="ORF">BJY01DRAFT_227993</name>
</gene>
<evidence type="ECO:0000256" key="1">
    <source>
        <dbReference type="SAM" id="MobiDB-lite"/>
    </source>
</evidence>
<feature type="compositionally biased region" description="Polar residues" evidence="1">
    <location>
        <begin position="279"/>
        <end position="288"/>
    </location>
</feature>
<evidence type="ECO:0000313" key="2">
    <source>
        <dbReference type="EMBL" id="KAL2829323.1"/>
    </source>
</evidence>
<comment type="caution">
    <text evidence="2">The sequence shown here is derived from an EMBL/GenBank/DDBJ whole genome shotgun (WGS) entry which is preliminary data.</text>
</comment>
<feature type="region of interest" description="Disordered" evidence="1">
    <location>
        <begin position="269"/>
        <end position="288"/>
    </location>
</feature>
<evidence type="ECO:0008006" key="4">
    <source>
        <dbReference type="Google" id="ProtNLM"/>
    </source>
</evidence>
<evidence type="ECO:0000313" key="3">
    <source>
        <dbReference type="Proteomes" id="UP001610446"/>
    </source>
</evidence>
<feature type="region of interest" description="Disordered" evidence="1">
    <location>
        <begin position="1"/>
        <end position="32"/>
    </location>
</feature>
<proteinExistence type="predicted"/>
<keyword evidence="3" id="KW-1185">Reference proteome</keyword>
<dbReference type="Proteomes" id="UP001610446">
    <property type="component" value="Unassembled WGS sequence"/>
</dbReference>
<reference evidence="2 3" key="1">
    <citation type="submission" date="2024-07" db="EMBL/GenBank/DDBJ databases">
        <title>Section-level genome sequencing and comparative genomics of Aspergillus sections Usti and Cavernicolus.</title>
        <authorList>
            <consortium name="Lawrence Berkeley National Laboratory"/>
            <person name="Nybo J.L."/>
            <person name="Vesth T.C."/>
            <person name="Theobald S."/>
            <person name="Frisvad J.C."/>
            <person name="Larsen T.O."/>
            <person name="Kjaerboelling I."/>
            <person name="Rothschild-Mancinelli K."/>
            <person name="Lyhne E.K."/>
            <person name="Kogle M.E."/>
            <person name="Barry K."/>
            <person name="Clum A."/>
            <person name="Na H."/>
            <person name="Ledsgaard L."/>
            <person name="Lin J."/>
            <person name="Lipzen A."/>
            <person name="Kuo A."/>
            <person name="Riley R."/>
            <person name="Mondo S."/>
            <person name="Labutti K."/>
            <person name="Haridas S."/>
            <person name="Pangalinan J."/>
            <person name="Salamov A.A."/>
            <person name="Simmons B.A."/>
            <person name="Magnuson J.K."/>
            <person name="Chen J."/>
            <person name="Drula E."/>
            <person name="Henrissat B."/>
            <person name="Wiebenga A."/>
            <person name="Lubbers R.J."/>
            <person name="Gomes A.C."/>
            <person name="Makela M.R."/>
            <person name="Stajich J."/>
            <person name="Grigoriev I.V."/>
            <person name="Mortensen U.H."/>
            <person name="De Vries R.P."/>
            <person name="Baker S.E."/>
            <person name="Andersen M.R."/>
        </authorList>
    </citation>
    <scope>NUCLEOTIDE SEQUENCE [LARGE SCALE GENOMIC DNA]</scope>
    <source>
        <strain evidence="2 3">CBS 123904</strain>
    </source>
</reference>
<dbReference type="EMBL" id="JBFXLU010000338">
    <property type="protein sequence ID" value="KAL2829323.1"/>
    <property type="molecule type" value="Genomic_DNA"/>
</dbReference>
<accession>A0ABR4INH0</accession>
<sequence length="288" mass="32544">MAPRPMDKSKNRHSRWKPKSNPDRNRTRTRNHKWGLVLRKAEGSARGNSLLPADAPPTIPTILPEGRKLDVHLAAVESRSHNSWLKDYEYSLNRLKTVQCTWQVQLTGFPDIGYAFRIYLLWDYDRLWGLFKLGHSHGAMLVDPGPRLSSSNDDPQNLAFTWRGGSANDAETHVCDPSIAKGEIWLNPCDQGMGGYFDYIAKNGMIGGAGDRCYFRAKPIYGPAVVPYDLNEVIDEWEDYDSSNATEDIRQGLPLDDLDAELDWRDRRNPASAVPTFQRGRTSVVRSG</sequence>